<feature type="transmembrane region" description="Helical" evidence="1">
    <location>
        <begin position="108"/>
        <end position="128"/>
    </location>
</feature>
<organism evidence="3 4">
    <name type="scientific">Asanoa ishikariensis</name>
    <dbReference type="NCBI Taxonomy" id="137265"/>
    <lineage>
        <taxon>Bacteria</taxon>
        <taxon>Bacillati</taxon>
        <taxon>Actinomycetota</taxon>
        <taxon>Actinomycetes</taxon>
        <taxon>Micromonosporales</taxon>
        <taxon>Micromonosporaceae</taxon>
        <taxon>Asanoa</taxon>
    </lineage>
</organism>
<evidence type="ECO:0000313" key="4">
    <source>
        <dbReference type="Proteomes" id="UP000199632"/>
    </source>
</evidence>
<feature type="transmembrane region" description="Helical" evidence="1">
    <location>
        <begin position="404"/>
        <end position="423"/>
    </location>
</feature>
<feature type="transmembrane region" description="Helical" evidence="1">
    <location>
        <begin position="356"/>
        <end position="374"/>
    </location>
</feature>
<sequence>MAVGGIGETDTSDLPRVADVAPVTDRRSRWLRLMRRGPAQDLAAVATYVLLAFWATYRIWLHPTWGLAANRADQAFFEWMLGHGALVATGQASPFFSDQMNAPVGINLMANTSVLGISIPLTPVTLLFGPHVAFNVFLTGALILTAVAWYLVLSRYLLKRRFAAWIGAGFCAFAPGMISQANGHPNLVAQFLVPVLIWRTLELRRPRWLRNGVLLGVVVIWQAFINLEILFMTAVGLVIFLAVAAAIRWREARATWRPFLFGSLVAVGVALAALWYPIAMLLTGPQSYSGLPYEVRGYGADLAAYVGLSRESLLGSMDSARGLAQNAAEENSFFGWPLVVLTVVVVVALRRSAAAIGLFVVGVVFAYLSLGPVVRLHGSPTGLPSLWQSLHDVPVLSSAVPTRWALAVTPIVGLLLALGVAAAQQRSDVLRGRALIAFRAVGAAVLLVALVPIAPTALPATKLSDTPLFVSSGTWARYAAGGKSIVFVPMPTSGVNDPIRWSAMTMTRMPLAGGYFLAPVGPERIANFTSEFRPTNYYLRYVSRTGRVPSAAPGTRANALADLSYWNAGAVVVPKRRDSTLWVKTLTELYGVPPQKVSDVWLWDPATLAR</sequence>
<feature type="transmembrane region" description="Helical" evidence="1">
    <location>
        <begin position="80"/>
        <end position="96"/>
    </location>
</feature>
<dbReference type="InterPro" id="IPR046278">
    <property type="entry name" value="DUF6311"/>
</dbReference>
<gene>
    <name evidence="3" type="ORF">SAMN05421684_0261</name>
</gene>
<name>A0A1H3KPE4_9ACTN</name>
<evidence type="ECO:0000313" key="3">
    <source>
        <dbReference type="EMBL" id="SDY54003.1"/>
    </source>
</evidence>
<proteinExistence type="predicted"/>
<feature type="transmembrane region" description="Helical" evidence="1">
    <location>
        <begin position="230"/>
        <end position="247"/>
    </location>
</feature>
<keyword evidence="1" id="KW-1133">Transmembrane helix</keyword>
<feature type="transmembrane region" description="Helical" evidence="1">
    <location>
        <begin position="208"/>
        <end position="224"/>
    </location>
</feature>
<feature type="transmembrane region" description="Helical" evidence="1">
    <location>
        <begin position="42"/>
        <end position="60"/>
    </location>
</feature>
<evidence type="ECO:0000259" key="2">
    <source>
        <dbReference type="Pfam" id="PF19830"/>
    </source>
</evidence>
<dbReference type="Pfam" id="PF19830">
    <property type="entry name" value="DUF6311"/>
    <property type="match status" value="1"/>
</dbReference>
<dbReference type="STRING" id="137265.SAMN05421684_0261"/>
<keyword evidence="1" id="KW-0472">Membrane</keyword>
<accession>A0A1H3KPE4</accession>
<keyword evidence="1" id="KW-0812">Transmembrane</keyword>
<feature type="transmembrane region" description="Helical" evidence="1">
    <location>
        <begin position="435"/>
        <end position="454"/>
    </location>
</feature>
<protein>
    <recommendedName>
        <fullName evidence="2">DUF6311 domain-containing protein</fullName>
    </recommendedName>
</protein>
<dbReference type="AlphaFoldDB" id="A0A1H3KPE4"/>
<feature type="domain" description="DUF6311" evidence="2">
    <location>
        <begin position="81"/>
        <end position="379"/>
    </location>
</feature>
<feature type="transmembrane region" description="Helical" evidence="1">
    <location>
        <begin position="259"/>
        <end position="278"/>
    </location>
</feature>
<feature type="transmembrane region" description="Helical" evidence="1">
    <location>
        <begin position="333"/>
        <end position="349"/>
    </location>
</feature>
<dbReference type="Proteomes" id="UP000199632">
    <property type="component" value="Unassembled WGS sequence"/>
</dbReference>
<evidence type="ECO:0000256" key="1">
    <source>
        <dbReference type="SAM" id="Phobius"/>
    </source>
</evidence>
<keyword evidence="4" id="KW-1185">Reference proteome</keyword>
<reference evidence="4" key="1">
    <citation type="submission" date="2016-10" db="EMBL/GenBank/DDBJ databases">
        <authorList>
            <person name="Varghese N."/>
            <person name="Submissions S."/>
        </authorList>
    </citation>
    <scope>NUCLEOTIDE SEQUENCE [LARGE SCALE GENOMIC DNA]</scope>
    <source>
        <strain evidence="4">DSM 44718</strain>
    </source>
</reference>
<dbReference type="EMBL" id="FNQB01000001">
    <property type="protein sequence ID" value="SDY54003.1"/>
    <property type="molecule type" value="Genomic_DNA"/>
</dbReference>
<feature type="transmembrane region" description="Helical" evidence="1">
    <location>
        <begin position="134"/>
        <end position="153"/>
    </location>
</feature>